<dbReference type="HOGENOM" id="CLU_032165_0_1_1"/>
<dbReference type="RefSeq" id="XP_007312779.1">
    <property type="nucleotide sequence ID" value="XM_007312717.1"/>
</dbReference>
<dbReference type="Proteomes" id="UP000008064">
    <property type="component" value="Unassembled WGS sequence"/>
</dbReference>
<dbReference type="EMBL" id="GL945428">
    <property type="protein sequence ID" value="EGO30895.1"/>
    <property type="molecule type" value="Genomic_DNA"/>
</dbReference>
<dbReference type="OrthoDB" id="2404451at2759"/>
<gene>
    <name evidence="1" type="ORF">SERLADRAFT_404866</name>
</gene>
<dbReference type="KEGG" id="sla:SERLADRAFT_404866"/>
<organism>
    <name type="scientific">Serpula lacrymans var. lacrymans (strain S7.9)</name>
    <name type="common">Dry rot fungus</name>
    <dbReference type="NCBI Taxonomy" id="578457"/>
    <lineage>
        <taxon>Eukaryota</taxon>
        <taxon>Fungi</taxon>
        <taxon>Dikarya</taxon>
        <taxon>Basidiomycota</taxon>
        <taxon>Agaricomycotina</taxon>
        <taxon>Agaricomycetes</taxon>
        <taxon>Agaricomycetidae</taxon>
        <taxon>Boletales</taxon>
        <taxon>Coniophorineae</taxon>
        <taxon>Serpulaceae</taxon>
        <taxon>Serpula</taxon>
    </lineage>
</organism>
<name>F8NFS5_SERL9</name>
<dbReference type="GeneID" id="18812525"/>
<evidence type="ECO:0000313" key="1">
    <source>
        <dbReference type="EMBL" id="EGO30895.1"/>
    </source>
</evidence>
<accession>F8NFS5</accession>
<sequence>MVIYAQTNFCDNPLTLDLPESKDIQTLQAEFVDWVEKFEMYDRVYTPLLRYVKFSKLASKLRAPFGHCGPFPWNTFAGDYNQQLKANNTRIHLMHIALIYNIAEELLPQKPPGDSGQFSHPQYLSCVLLLPCHKGRFDLAQHVEQWGKVRHLENRDTMVAAALTKAHGDMQDATFVRFEALVDKYPHQRKCTPLYKKKTFFGQLHHIIVLAEPTIIIFAAIKPCEIECCDSLNNYYSKLGFIIVLDITYVQCVVGRVPADSRWALIDRSGSIAHTVYEGNSD</sequence>
<reference evidence="1" key="1">
    <citation type="submission" date="2011-04" db="EMBL/GenBank/DDBJ databases">
        <title>Evolution of plant cell wall degrading machinery underlies the functional diversity of forest fungi.</title>
        <authorList>
            <consortium name="US DOE Joint Genome Institute (JGI-PGF)"/>
            <person name="Eastwood D.C."/>
            <person name="Floudas D."/>
            <person name="Binder M."/>
            <person name="Majcherczyk A."/>
            <person name="Schneider P."/>
            <person name="Aerts A."/>
            <person name="Asiegbu F.O."/>
            <person name="Baker S.E."/>
            <person name="Barry K."/>
            <person name="Bendiksby M."/>
            <person name="Blumentritt M."/>
            <person name="Coutinho P.M."/>
            <person name="Cullen D."/>
            <person name="Cullen D."/>
            <person name="Gathman A."/>
            <person name="Goodell B."/>
            <person name="Henrissat B."/>
            <person name="Ihrmark K."/>
            <person name="Kauserud H."/>
            <person name="Kohler A."/>
            <person name="LaButti K."/>
            <person name="Lapidus A."/>
            <person name="Lavin J.L."/>
            <person name="Lee Y.-H."/>
            <person name="Lindquist E."/>
            <person name="Lilly W."/>
            <person name="Lucas S."/>
            <person name="Morin E."/>
            <person name="Murat C."/>
            <person name="Oguiza J.A."/>
            <person name="Park J."/>
            <person name="Pisabarro A.G."/>
            <person name="Riley R."/>
            <person name="Rosling A."/>
            <person name="Salamov A."/>
            <person name="Schmidt O."/>
            <person name="Schmutz J."/>
            <person name="Skrede I."/>
            <person name="Stenlid J."/>
            <person name="Wiebenga A."/>
            <person name="Xie X."/>
            <person name="Kues U."/>
            <person name="Hibbett D.S."/>
            <person name="Hoffmeister D."/>
            <person name="Hogberg N."/>
            <person name="Martin F."/>
            <person name="Grigoriev I.V."/>
            <person name="Watkinson S.C."/>
        </authorList>
    </citation>
    <scope>NUCLEOTIDE SEQUENCE</scope>
    <source>
        <strain evidence="1">S7.9</strain>
    </source>
</reference>
<protein>
    <submittedName>
        <fullName evidence="1">Uncharacterized protein</fullName>
    </submittedName>
</protein>
<dbReference type="AlphaFoldDB" id="F8NFS5"/>
<proteinExistence type="predicted"/>